<comment type="caution">
    <text evidence="2">The sequence shown here is derived from an EMBL/GenBank/DDBJ whole genome shotgun (WGS) entry which is preliminary data.</text>
</comment>
<protein>
    <submittedName>
        <fullName evidence="2">Uncharacterized protein</fullName>
    </submittedName>
</protein>
<evidence type="ECO:0000256" key="1">
    <source>
        <dbReference type="SAM" id="MobiDB-lite"/>
    </source>
</evidence>
<feature type="non-terminal residue" evidence="2">
    <location>
        <position position="1"/>
    </location>
</feature>
<dbReference type="Proteomes" id="UP000257109">
    <property type="component" value="Unassembled WGS sequence"/>
</dbReference>
<gene>
    <name evidence="2" type="ORF">CR513_50903</name>
</gene>
<feature type="compositionally biased region" description="Basic and acidic residues" evidence="1">
    <location>
        <begin position="61"/>
        <end position="78"/>
    </location>
</feature>
<name>A0A371EV23_MUCPR</name>
<organism evidence="2 3">
    <name type="scientific">Mucuna pruriens</name>
    <name type="common">Velvet bean</name>
    <name type="synonym">Dolichos pruriens</name>
    <dbReference type="NCBI Taxonomy" id="157652"/>
    <lineage>
        <taxon>Eukaryota</taxon>
        <taxon>Viridiplantae</taxon>
        <taxon>Streptophyta</taxon>
        <taxon>Embryophyta</taxon>
        <taxon>Tracheophyta</taxon>
        <taxon>Spermatophyta</taxon>
        <taxon>Magnoliopsida</taxon>
        <taxon>eudicotyledons</taxon>
        <taxon>Gunneridae</taxon>
        <taxon>Pentapetalae</taxon>
        <taxon>rosids</taxon>
        <taxon>fabids</taxon>
        <taxon>Fabales</taxon>
        <taxon>Fabaceae</taxon>
        <taxon>Papilionoideae</taxon>
        <taxon>50 kb inversion clade</taxon>
        <taxon>NPAAA clade</taxon>
        <taxon>indigoferoid/millettioid clade</taxon>
        <taxon>Phaseoleae</taxon>
        <taxon>Mucuna</taxon>
    </lineage>
</organism>
<reference evidence="2" key="1">
    <citation type="submission" date="2018-05" db="EMBL/GenBank/DDBJ databases">
        <title>Draft genome of Mucuna pruriens seed.</title>
        <authorList>
            <person name="Nnadi N.E."/>
            <person name="Vos R."/>
            <person name="Hasami M.H."/>
            <person name="Devisetty U.K."/>
            <person name="Aguiy J.C."/>
        </authorList>
    </citation>
    <scope>NUCLEOTIDE SEQUENCE [LARGE SCALE GENOMIC DNA]</scope>
    <source>
        <strain evidence="2">JCA_2017</strain>
    </source>
</reference>
<keyword evidence="3" id="KW-1185">Reference proteome</keyword>
<evidence type="ECO:0000313" key="2">
    <source>
        <dbReference type="EMBL" id="RDX69915.1"/>
    </source>
</evidence>
<feature type="region of interest" description="Disordered" evidence="1">
    <location>
        <begin position="1"/>
        <end position="84"/>
    </location>
</feature>
<dbReference type="AlphaFoldDB" id="A0A371EV23"/>
<sequence length="84" mass="9663">MLHPNRRKDATTPLTTVDIHHPGTRRPIRMTTIRHAKNRSQSHLPSTSPMRGGQASCTTEEGNRRRQAESHRIRDDQTQGRPLY</sequence>
<dbReference type="EMBL" id="QJKJ01011915">
    <property type="protein sequence ID" value="RDX69915.1"/>
    <property type="molecule type" value="Genomic_DNA"/>
</dbReference>
<evidence type="ECO:0000313" key="3">
    <source>
        <dbReference type="Proteomes" id="UP000257109"/>
    </source>
</evidence>
<feature type="compositionally biased region" description="Basic residues" evidence="1">
    <location>
        <begin position="22"/>
        <end position="40"/>
    </location>
</feature>
<accession>A0A371EV23</accession>
<feature type="compositionally biased region" description="Polar residues" evidence="1">
    <location>
        <begin position="41"/>
        <end position="60"/>
    </location>
</feature>
<proteinExistence type="predicted"/>